<sequence>MKRILFICTALFVCILASAQDFSYLKAIDVEDEEHSTEAAEAAMECCCYLTGVRYNKKDSQRQNASSFVKKWLEANHSDNYLIDELIEKDTEVGDIYIAYFALNYLNHDQQGDLNELQLDALKNVVEYCVNTANKIKMTKELKEVEKHIQAGQLDDFMANLRLTTQVE</sequence>
<proteinExistence type="predicted"/>
<comment type="caution">
    <text evidence="2">The sequence shown here is derived from an EMBL/GenBank/DDBJ whole genome shotgun (WGS) entry which is preliminary data.</text>
</comment>
<feature type="signal peptide" evidence="1">
    <location>
        <begin position="1"/>
        <end position="19"/>
    </location>
</feature>
<evidence type="ECO:0000313" key="3">
    <source>
        <dbReference type="Proteomes" id="UP000679220"/>
    </source>
</evidence>
<evidence type="ECO:0000313" key="2">
    <source>
        <dbReference type="EMBL" id="MBR8537958.1"/>
    </source>
</evidence>
<evidence type="ECO:0008006" key="4">
    <source>
        <dbReference type="Google" id="ProtNLM"/>
    </source>
</evidence>
<keyword evidence="3" id="KW-1185">Reference proteome</keyword>
<evidence type="ECO:0000256" key="1">
    <source>
        <dbReference type="SAM" id="SignalP"/>
    </source>
</evidence>
<reference evidence="2" key="1">
    <citation type="journal article" date="2018" name="Int. J. Syst. Evol. Microbiol.">
        <title>Carboxylicivirga sediminis sp. nov., isolated from coastal sediment.</title>
        <authorList>
            <person name="Wang F.Q."/>
            <person name="Ren L.H."/>
            <person name="Zou R.J."/>
            <person name="Sun Y.Z."/>
            <person name="Liu X.J."/>
            <person name="Jiang F."/>
            <person name="Liu L.J."/>
        </authorList>
    </citation>
    <scope>NUCLEOTIDE SEQUENCE</scope>
    <source>
        <strain evidence="2">JR1</strain>
    </source>
</reference>
<organism evidence="2 3">
    <name type="scientific">Carboxylicivirga sediminis</name>
    <dbReference type="NCBI Taxonomy" id="2006564"/>
    <lineage>
        <taxon>Bacteria</taxon>
        <taxon>Pseudomonadati</taxon>
        <taxon>Bacteroidota</taxon>
        <taxon>Bacteroidia</taxon>
        <taxon>Marinilabiliales</taxon>
        <taxon>Marinilabiliaceae</taxon>
        <taxon>Carboxylicivirga</taxon>
    </lineage>
</organism>
<dbReference type="Proteomes" id="UP000679220">
    <property type="component" value="Unassembled WGS sequence"/>
</dbReference>
<dbReference type="RefSeq" id="WP_212192982.1">
    <property type="nucleotide sequence ID" value="NZ_JAGTAR010000044.1"/>
</dbReference>
<protein>
    <recommendedName>
        <fullName evidence="4">TerB family tellurite resistance protein</fullName>
    </recommendedName>
</protein>
<reference evidence="2" key="2">
    <citation type="submission" date="2021-04" db="EMBL/GenBank/DDBJ databases">
        <authorList>
            <person name="Zhang T."/>
            <person name="Zhang Y."/>
            <person name="Lu D."/>
            <person name="Zuo D."/>
            <person name="Du Z."/>
        </authorList>
    </citation>
    <scope>NUCLEOTIDE SEQUENCE</scope>
    <source>
        <strain evidence="2">JR1</strain>
    </source>
</reference>
<dbReference type="AlphaFoldDB" id="A0A941J069"/>
<feature type="chain" id="PRO_5036861881" description="TerB family tellurite resistance protein" evidence="1">
    <location>
        <begin position="20"/>
        <end position="168"/>
    </location>
</feature>
<dbReference type="EMBL" id="JAGTAR010000044">
    <property type="protein sequence ID" value="MBR8537958.1"/>
    <property type="molecule type" value="Genomic_DNA"/>
</dbReference>
<keyword evidence="1" id="KW-0732">Signal</keyword>
<gene>
    <name evidence="2" type="ORF">KDU71_20485</name>
</gene>
<accession>A0A941J069</accession>
<name>A0A941J069_9BACT</name>